<dbReference type="GO" id="GO:0046872">
    <property type="term" value="F:metal ion binding"/>
    <property type="evidence" value="ECO:0007669"/>
    <property type="project" value="UniProtKB-KW"/>
</dbReference>
<dbReference type="SUPFAM" id="SSF51445">
    <property type="entry name" value="(Trans)glycosidases"/>
    <property type="match status" value="1"/>
</dbReference>
<dbReference type="Pfam" id="PF00128">
    <property type="entry name" value="Alpha-amylase"/>
    <property type="match status" value="1"/>
</dbReference>
<gene>
    <name evidence="5" type="ORF">PGLA2088_LOCUS5609</name>
</gene>
<dbReference type="EMBL" id="CAJNNW010005373">
    <property type="protein sequence ID" value="CAE8647357.1"/>
    <property type="molecule type" value="Genomic_DNA"/>
</dbReference>
<evidence type="ECO:0000259" key="4">
    <source>
        <dbReference type="SMART" id="SM00642"/>
    </source>
</evidence>
<dbReference type="AlphaFoldDB" id="A0A813I9G6"/>
<evidence type="ECO:0000256" key="2">
    <source>
        <dbReference type="ARBA" id="ARBA00022723"/>
    </source>
</evidence>
<dbReference type="GO" id="GO:0005975">
    <property type="term" value="P:carbohydrate metabolic process"/>
    <property type="evidence" value="ECO:0007669"/>
    <property type="project" value="InterPro"/>
</dbReference>
<protein>
    <recommendedName>
        <fullName evidence="4">Glycosyl hydrolase family 13 catalytic domain-containing protein</fullName>
    </recommendedName>
</protein>
<name>A0A813I9G6_POLGL</name>
<dbReference type="PANTHER" id="PTHR10357">
    <property type="entry name" value="ALPHA-AMYLASE FAMILY MEMBER"/>
    <property type="match status" value="1"/>
</dbReference>
<evidence type="ECO:0000256" key="1">
    <source>
        <dbReference type="ARBA" id="ARBA00001913"/>
    </source>
</evidence>
<dbReference type="PANTHER" id="PTHR10357:SF215">
    <property type="entry name" value="ALPHA-AMYLASE 1"/>
    <property type="match status" value="1"/>
</dbReference>
<dbReference type="Proteomes" id="UP000626109">
    <property type="component" value="Unassembled WGS sequence"/>
</dbReference>
<comment type="caution">
    <text evidence="5">The sequence shown here is derived from an EMBL/GenBank/DDBJ whole genome shotgun (WGS) entry which is preliminary data.</text>
</comment>
<dbReference type="SMART" id="SM00642">
    <property type="entry name" value="Aamy"/>
    <property type="match status" value="1"/>
</dbReference>
<proteinExistence type="predicted"/>
<feature type="non-terminal residue" evidence="5">
    <location>
        <position position="1"/>
    </location>
</feature>
<feature type="domain" description="Glycosyl hydrolase family 13 catalytic" evidence="4">
    <location>
        <begin position="3"/>
        <end position="335"/>
    </location>
</feature>
<comment type="cofactor">
    <cofactor evidence="1">
        <name>Ca(2+)</name>
        <dbReference type="ChEBI" id="CHEBI:29108"/>
    </cofactor>
</comment>
<organism evidence="5 6">
    <name type="scientific">Polarella glacialis</name>
    <name type="common">Dinoflagellate</name>
    <dbReference type="NCBI Taxonomy" id="89957"/>
    <lineage>
        <taxon>Eukaryota</taxon>
        <taxon>Sar</taxon>
        <taxon>Alveolata</taxon>
        <taxon>Dinophyceae</taxon>
        <taxon>Suessiales</taxon>
        <taxon>Suessiaceae</taxon>
        <taxon>Polarella</taxon>
    </lineage>
</organism>
<evidence type="ECO:0000313" key="5">
    <source>
        <dbReference type="EMBL" id="CAE8647357.1"/>
    </source>
</evidence>
<keyword evidence="2" id="KW-0479">Metal-binding</keyword>
<keyword evidence="3" id="KW-0732">Signal</keyword>
<dbReference type="InterPro" id="IPR006047">
    <property type="entry name" value="GH13_cat_dom"/>
</dbReference>
<reference evidence="5" key="1">
    <citation type="submission" date="2021-02" db="EMBL/GenBank/DDBJ databases">
        <authorList>
            <person name="Dougan E. K."/>
            <person name="Rhodes N."/>
            <person name="Thang M."/>
            <person name="Chan C."/>
        </authorList>
    </citation>
    <scope>NUCLEOTIDE SEQUENCE</scope>
</reference>
<dbReference type="InterPro" id="IPR017853">
    <property type="entry name" value="GH"/>
</dbReference>
<accession>A0A813I9G6</accession>
<feature type="non-terminal residue" evidence="5">
    <location>
        <position position="337"/>
    </location>
</feature>
<dbReference type="Gene3D" id="3.20.20.80">
    <property type="entry name" value="Glycosidases"/>
    <property type="match status" value="2"/>
</dbReference>
<evidence type="ECO:0000313" key="6">
    <source>
        <dbReference type="Proteomes" id="UP000626109"/>
    </source>
</evidence>
<sequence>VYLLMIDRFGREGGKKSGDESACSESQDWCYGTIKGITEHVAYIKGLGFDCVWITPPVKNYDKDDSINSSCGSGASGYAGYWAEDWYAIDANFGTEADLKELSATLHKEGMCLVLDIVANHVRPIHSAADVAMVKPFDDISYYHQKNAVGIAPPKDFDEYAAKYCNWPNAIQGQGPGTLCYLTMSDDGTPDYTNGGNYCNNYQGNEPWNKSSYLGEQAAGPPDFTYCGPGNYDCIGYDEENTHLGWFYDLGDLNQSVPFVRQELLKWVRYMIDTYDVDGIRLDTAPFMDWDFLHELQAAAWPVQIYGEVTTTNLTFHASFQRYPPVAGGLPVPWFCL</sequence>
<evidence type="ECO:0000256" key="3">
    <source>
        <dbReference type="ARBA" id="ARBA00022729"/>
    </source>
</evidence>